<evidence type="ECO:0000313" key="15">
    <source>
        <dbReference type="Proteomes" id="UP000663823"/>
    </source>
</evidence>
<evidence type="ECO:0000256" key="5">
    <source>
        <dbReference type="SAM" id="Phobius"/>
    </source>
</evidence>
<dbReference type="Proteomes" id="UP000663882">
    <property type="component" value="Unassembled WGS sequence"/>
</dbReference>
<dbReference type="Proteomes" id="UP000663823">
    <property type="component" value="Unassembled WGS sequence"/>
</dbReference>
<evidence type="ECO:0000313" key="12">
    <source>
        <dbReference type="EMBL" id="CAF3777324.1"/>
    </source>
</evidence>
<feature type="transmembrane region" description="Helical" evidence="5">
    <location>
        <begin position="321"/>
        <end position="343"/>
    </location>
</feature>
<dbReference type="InterPro" id="IPR052954">
    <property type="entry name" value="GPCR-Ligand_Int"/>
</dbReference>
<name>A0A819A6J0_9BILA</name>
<dbReference type="OrthoDB" id="10032036at2759"/>
<evidence type="ECO:0000313" key="11">
    <source>
        <dbReference type="EMBL" id="CAF1151228.1"/>
    </source>
</evidence>
<dbReference type="Proteomes" id="UP000663870">
    <property type="component" value="Unassembled WGS sequence"/>
</dbReference>
<evidence type="ECO:0000313" key="9">
    <source>
        <dbReference type="EMBL" id="CAF1076522.1"/>
    </source>
</evidence>
<reference evidence="12" key="1">
    <citation type="submission" date="2021-02" db="EMBL/GenBank/DDBJ databases">
        <authorList>
            <person name="Nowell W R."/>
        </authorList>
    </citation>
    <scope>NUCLEOTIDE SEQUENCE</scope>
</reference>
<keyword evidence="3 5" id="KW-1133">Transmembrane helix</keyword>
<feature type="transmembrane region" description="Helical" evidence="5">
    <location>
        <begin position="6"/>
        <end position="29"/>
    </location>
</feature>
<dbReference type="SUPFAM" id="SSF81321">
    <property type="entry name" value="Family A G protein-coupled receptor-like"/>
    <property type="match status" value="1"/>
</dbReference>
<comment type="subcellular location">
    <subcellularLocation>
        <location evidence="1">Membrane</location>
    </subcellularLocation>
</comment>
<feature type="transmembrane region" description="Helical" evidence="5">
    <location>
        <begin position="95"/>
        <end position="112"/>
    </location>
</feature>
<dbReference type="PROSITE" id="PS50262">
    <property type="entry name" value="G_PROTEIN_RECEP_F1_2"/>
    <property type="match status" value="1"/>
</dbReference>
<dbReference type="PANTHER" id="PTHR46641">
    <property type="entry name" value="FMRFAMIDE RECEPTOR-RELATED"/>
    <property type="match status" value="1"/>
</dbReference>
<dbReference type="EMBL" id="CAJOBD010006675">
    <property type="protein sequence ID" value="CAF4067221.1"/>
    <property type="molecule type" value="Genomic_DNA"/>
</dbReference>
<dbReference type="Proteomes" id="UP000663854">
    <property type="component" value="Unassembled WGS sequence"/>
</dbReference>
<feature type="domain" description="G-protein coupled receptors family 1 profile" evidence="6">
    <location>
        <begin position="22"/>
        <end position="340"/>
    </location>
</feature>
<keyword evidence="2 5" id="KW-0812">Transmembrane</keyword>
<dbReference type="Proteomes" id="UP000663836">
    <property type="component" value="Unassembled WGS sequence"/>
</dbReference>
<evidence type="ECO:0000256" key="1">
    <source>
        <dbReference type="ARBA" id="ARBA00004370"/>
    </source>
</evidence>
<dbReference type="EMBL" id="CAJNOO010001427">
    <property type="protein sequence ID" value="CAF1151228.1"/>
    <property type="molecule type" value="Genomic_DNA"/>
</dbReference>
<evidence type="ECO:0000256" key="3">
    <source>
        <dbReference type="ARBA" id="ARBA00022989"/>
    </source>
</evidence>
<dbReference type="InterPro" id="IPR017452">
    <property type="entry name" value="GPCR_Rhodpsn_7TM"/>
</dbReference>
<feature type="transmembrane region" description="Helical" evidence="5">
    <location>
        <begin position="293"/>
        <end position="315"/>
    </location>
</feature>
<dbReference type="EMBL" id="CAJNOH010000301">
    <property type="protein sequence ID" value="CAF0991029.1"/>
    <property type="molecule type" value="Genomic_DNA"/>
</dbReference>
<evidence type="ECO:0000259" key="6">
    <source>
        <dbReference type="PROSITE" id="PS50262"/>
    </source>
</evidence>
<feature type="transmembrane region" description="Helical" evidence="5">
    <location>
        <begin position="133"/>
        <end position="155"/>
    </location>
</feature>
<evidence type="ECO:0000313" key="10">
    <source>
        <dbReference type="EMBL" id="CAF1082283.1"/>
    </source>
</evidence>
<gene>
    <name evidence="13" type="ORF">FNK824_LOCUS28855</name>
    <name evidence="14" type="ORF">JBS370_LOCUS29940</name>
    <name evidence="8" type="ORF">JXQ802_LOCUS17942</name>
    <name evidence="9" type="ORF">JXQ802_LOCUS17961</name>
    <name evidence="12" type="ORF">OTI717_LOCUS16993</name>
    <name evidence="7" type="ORF">PYM288_LOCUS14115</name>
    <name evidence="11" type="ORF">RFH988_LOCUS21925</name>
    <name evidence="10" type="ORF">ZHD862_LOCUS16650</name>
</gene>
<dbReference type="Proteomes" id="UP000663874">
    <property type="component" value="Unassembled WGS sequence"/>
</dbReference>
<evidence type="ECO:0000313" key="13">
    <source>
        <dbReference type="EMBL" id="CAF4053758.1"/>
    </source>
</evidence>
<accession>A0A819A6J0</accession>
<dbReference type="Gene3D" id="1.20.1070.10">
    <property type="entry name" value="Rhodopsin 7-helix transmembrane proteins"/>
    <property type="match status" value="1"/>
</dbReference>
<evidence type="ECO:0000313" key="8">
    <source>
        <dbReference type="EMBL" id="CAF1076151.1"/>
    </source>
</evidence>
<sequence>MVLIAVVTDWICIILFILGFIGNILGLIVFSSRRFRCCPTYATLALTSFTINLICIVRYTLIIQSTTRRWLSNSIVSVHWLTCKIYRLSSSFRVLAAWITVFWVIERFIYVSSRLNLLCNRRVKCQTFKKYKYFSMICISLIMIMIVTGPTVFFFTPQLASFNETHSSIQCTYNIPYNSSKWQYYFSDLSFGLNYYTIRFLLSEFIPSIFVALFNIGIIICIFRTTSHVRKRQEYHHNNQLSMSITGLTSKLTPLHIYDASQQRLGSIKCRSFRNSTIPTANVPFGKMSWMNVVLILHSLLFFLSSSLTSLVYFSTSDMRLAYLMSVIILANCSLNFYVYCLSGKRFRTELKRIAKRHRRNLHKIILRRCSKHNNRRHSTVQNGKDYIYQAVLQRQQQQEIHLRHPQIRERIK</sequence>
<comment type="caution">
    <text evidence="12">The sequence shown here is derived from an EMBL/GenBank/DDBJ whole genome shotgun (WGS) entry which is preliminary data.</text>
</comment>
<proteinExistence type="predicted"/>
<dbReference type="GO" id="GO:0016020">
    <property type="term" value="C:membrane"/>
    <property type="evidence" value="ECO:0007669"/>
    <property type="project" value="UniProtKB-SubCell"/>
</dbReference>
<evidence type="ECO:0000313" key="14">
    <source>
        <dbReference type="EMBL" id="CAF4067221.1"/>
    </source>
</evidence>
<protein>
    <recommendedName>
        <fullName evidence="6">G-protein coupled receptors family 1 profile domain-containing protein</fullName>
    </recommendedName>
</protein>
<dbReference type="EMBL" id="CAJNOT010000795">
    <property type="protein sequence ID" value="CAF1082283.1"/>
    <property type="molecule type" value="Genomic_DNA"/>
</dbReference>
<dbReference type="Proteomes" id="UP000663864">
    <property type="component" value="Unassembled WGS sequence"/>
</dbReference>
<evidence type="ECO:0000256" key="2">
    <source>
        <dbReference type="ARBA" id="ARBA00022692"/>
    </source>
</evidence>
<keyword evidence="16" id="KW-1185">Reference proteome</keyword>
<evidence type="ECO:0000256" key="4">
    <source>
        <dbReference type="ARBA" id="ARBA00023136"/>
    </source>
</evidence>
<evidence type="ECO:0000313" key="7">
    <source>
        <dbReference type="EMBL" id="CAF0991029.1"/>
    </source>
</evidence>
<dbReference type="EMBL" id="CAJOAX010002191">
    <property type="protein sequence ID" value="CAF3777324.1"/>
    <property type="molecule type" value="Genomic_DNA"/>
</dbReference>
<dbReference type="EMBL" id="CAJNOL010000464">
    <property type="protein sequence ID" value="CAF1076522.1"/>
    <property type="molecule type" value="Genomic_DNA"/>
</dbReference>
<keyword evidence="4 5" id="KW-0472">Membrane</keyword>
<dbReference type="AlphaFoldDB" id="A0A819A6J0"/>
<feature type="transmembrane region" description="Helical" evidence="5">
    <location>
        <begin position="41"/>
        <end position="61"/>
    </location>
</feature>
<evidence type="ECO:0000313" key="16">
    <source>
        <dbReference type="Proteomes" id="UP000663870"/>
    </source>
</evidence>
<dbReference type="PANTHER" id="PTHR46641:SF25">
    <property type="entry name" value="CNMAMIDE RECEPTOR-RELATED"/>
    <property type="match status" value="1"/>
</dbReference>
<feature type="transmembrane region" description="Helical" evidence="5">
    <location>
        <begin position="205"/>
        <end position="223"/>
    </location>
</feature>
<dbReference type="EMBL" id="CAJNOL010000463">
    <property type="protein sequence ID" value="CAF1076151.1"/>
    <property type="molecule type" value="Genomic_DNA"/>
</dbReference>
<dbReference type="EMBL" id="CAJOBE010008098">
    <property type="protein sequence ID" value="CAF4053758.1"/>
    <property type="molecule type" value="Genomic_DNA"/>
</dbReference>
<organism evidence="12 15">
    <name type="scientific">Rotaria sordida</name>
    <dbReference type="NCBI Taxonomy" id="392033"/>
    <lineage>
        <taxon>Eukaryota</taxon>
        <taxon>Metazoa</taxon>
        <taxon>Spiralia</taxon>
        <taxon>Gnathifera</taxon>
        <taxon>Rotifera</taxon>
        <taxon>Eurotatoria</taxon>
        <taxon>Bdelloidea</taxon>
        <taxon>Philodinida</taxon>
        <taxon>Philodinidae</taxon>
        <taxon>Rotaria</taxon>
    </lineage>
</organism>